<protein>
    <submittedName>
        <fullName evidence="2">GNAT family N-acetyltransferase</fullName>
    </submittedName>
</protein>
<comment type="caution">
    <text evidence="2">The sequence shown here is derived from an EMBL/GenBank/DDBJ whole genome shotgun (WGS) entry which is preliminary data.</text>
</comment>
<feature type="domain" description="N-acetyltransferase" evidence="1">
    <location>
        <begin position="6"/>
        <end position="161"/>
    </location>
</feature>
<gene>
    <name evidence="2" type="ORF">JDN41_12130</name>
</gene>
<keyword evidence="3" id="KW-1185">Reference proteome</keyword>
<dbReference type="Pfam" id="PF00583">
    <property type="entry name" value="Acetyltransf_1"/>
    <property type="match status" value="1"/>
</dbReference>
<keyword evidence="2" id="KW-0808">Transferase</keyword>
<accession>A0A8I1GBZ9</accession>
<evidence type="ECO:0000259" key="1">
    <source>
        <dbReference type="PROSITE" id="PS51186"/>
    </source>
</evidence>
<dbReference type="InterPro" id="IPR000182">
    <property type="entry name" value="GNAT_dom"/>
</dbReference>
<name>A0A8I1GBZ9_9HYPH</name>
<dbReference type="RefSeq" id="WP_037238108.1">
    <property type="nucleotide sequence ID" value="NZ_JAEMUK010000078.1"/>
</dbReference>
<dbReference type="Proteomes" id="UP000623250">
    <property type="component" value="Unassembled WGS sequence"/>
</dbReference>
<dbReference type="InterPro" id="IPR016181">
    <property type="entry name" value="Acyl_CoA_acyltransferase"/>
</dbReference>
<reference evidence="2 3" key="1">
    <citation type="submission" date="2020-12" db="EMBL/GenBank/DDBJ databases">
        <title>Revised draft genomes of Rhodomicrobium vannielii ATCC 17100 and Rhodomicrobium udaipurense JA643.</title>
        <authorList>
            <person name="Conners E.M."/>
            <person name="Davenport E.J."/>
            <person name="Bose A."/>
        </authorList>
    </citation>
    <scope>NUCLEOTIDE SEQUENCE [LARGE SCALE GENOMIC DNA]</scope>
    <source>
        <strain evidence="2 3">JA643</strain>
    </source>
</reference>
<evidence type="ECO:0000313" key="2">
    <source>
        <dbReference type="EMBL" id="MBJ7544293.1"/>
    </source>
</evidence>
<evidence type="ECO:0000313" key="3">
    <source>
        <dbReference type="Proteomes" id="UP000623250"/>
    </source>
</evidence>
<dbReference type="PROSITE" id="PS51186">
    <property type="entry name" value="GNAT"/>
    <property type="match status" value="1"/>
</dbReference>
<dbReference type="SUPFAM" id="SSF55729">
    <property type="entry name" value="Acyl-CoA N-acyltransferases (Nat)"/>
    <property type="match status" value="1"/>
</dbReference>
<sequence length="175" mass="19731">MIHKRITLVEAEVGDFSSFKSELQTAFAVAVVDEFGQLPDGPIPSDTDLDAAMGAPDAVVLRIQFDHQPIGGAILSINEETKHNSLGLFFLSPKKHGRGLGYLAWQAIERRYPETLVWHTHTPYFEKRNIHFYVNKCGFKIVEFFNDRHLDPHGPSSSEFPGADEGFRFEKIMKG</sequence>
<dbReference type="EMBL" id="JAEMUK010000078">
    <property type="protein sequence ID" value="MBJ7544293.1"/>
    <property type="molecule type" value="Genomic_DNA"/>
</dbReference>
<organism evidence="2 3">
    <name type="scientific">Rhodomicrobium udaipurense</name>
    <dbReference type="NCBI Taxonomy" id="1202716"/>
    <lineage>
        <taxon>Bacteria</taxon>
        <taxon>Pseudomonadati</taxon>
        <taxon>Pseudomonadota</taxon>
        <taxon>Alphaproteobacteria</taxon>
        <taxon>Hyphomicrobiales</taxon>
        <taxon>Hyphomicrobiaceae</taxon>
        <taxon>Rhodomicrobium</taxon>
    </lineage>
</organism>
<dbReference type="GO" id="GO:0016747">
    <property type="term" value="F:acyltransferase activity, transferring groups other than amino-acyl groups"/>
    <property type="evidence" value="ECO:0007669"/>
    <property type="project" value="InterPro"/>
</dbReference>
<dbReference type="Gene3D" id="3.40.630.30">
    <property type="match status" value="1"/>
</dbReference>
<proteinExistence type="predicted"/>
<dbReference type="AlphaFoldDB" id="A0A8I1GBZ9"/>